<dbReference type="InterPro" id="IPR029055">
    <property type="entry name" value="Ntn_hydrolases_N"/>
</dbReference>
<evidence type="ECO:0000313" key="1">
    <source>
        <dbReference type="EMBL" id="TWU29926.1"/>
    </source>
</evidence>
<reference evidence="1 2" key="1">
    <citation type="submission" date="2019-02" db="EMBL/GenBank/DDBJ databases">
        <title>Deep-cultivation of Planctomycetes and their phenomic and genomic characterization uncovers novel biology.</title>
        <authorList>
            <person name="Wiegand S."/>
            <person name="Jogler M."/>
            <person name="Boedeker C."/>
            <person name="Pinto D."/>
            <person name="Vollmers J."/>
            <person name="Rivas-Marin E."/>
            <person name="Kohn T."/>
            <person name="Peeters S.H."/>
            <person name="Heuer A."/>
            <person name="Rast P."/>
            <person name="Oberbeckmann S."/>
            <person name="Bunk B."/>
            <person name="Jeske O."/>
            <person name="Meyerdierks A."/>
            <person name="Storesund J.E."/>
            <person name="Kallscheuer N."/>
            <person name="Luecker S."/>
            <person name="Lage O.M."/>
            <person name="Pohl T."/>
            <person name="Merkel B.J."/>
            <person name="Hornburger P."/>
            <person name="Mueller R.-W."/>
            <person name="Bruemmer F."/>
            <person name="Labrenz M."/>
            <person name="Spormann A.M."/>
            <person name="Op Den Camp H."/>
            <person name="Overmann J."/>
            <person name="Amann R."/>
            <person name="Jetten M.S.M."/>
            <person name="Mascher T."/>
            <person name="Medema M.H."/>
            <person name="Devos D.P."/>
            <person name="Kaster A.-K."/>
            <person name="Ovreas L."/>
            <person name="Rohde M."/>
            <person name="Galperin M.Y."/>
            <person name="Jogler C."/>
        </authorList>
    </citation>
    <scope>NUCLEOTIDE SEQUENCE [LARGE SCALE GENOMIC DNA]</scope>
    <source>
        <strain evidence="1 2">Pla144</strain>
    </source>
</reference>
<protein>
    <submittedName>
        <fullName evidence="1">Uncharacterized protein</fullName>
    </submittedName>
</protein>
<organism evidence="1 2">
    <name type="scientific">Bythopirellula polymerisocia</name>
    <dbReference type="NCBI Taxonomy" id="2528003"/>
    <lineage>
        <taxon>Bacteria</taxon>
        <taxon>Pseudomonadati</taxon>
        <taxon>Planctomycetota</taxon>
        <taxon>Planctomycetia</taxon>
        <taxon>Pirellulales</taxon>
        <taxon>Lacipirellulaceae</taxon>
        <taxon>Bythopirellula</taxon>
    </lineage>
</organism>
<dbReference type="EMBL" id="SJPS01000001">
    <property type="protein sequence ID" value="TWU29926.1"/>
    <property type="molecule type" value="Genomic_DNA"/>
</dbReference>
<evidence type="ECO:0000313" key="2">
    <source>
        <dbReference type="Proteomes" id="UP000318437"/>
    </source>
</evidence>
<gene>
    <name evidence="1" type="ORF">Pla144_07070</name>
</gene>
<keyword evidence="2" id="KW-1185">Reference proteome</keyword>
<name>A0A5C6D3V3_9BACT</name>
<comment type="caution">
    <text evidence="1">The sequence shown here is derived from an EMBL/GenBank/DDBJ whole genome shotgun (WGS) entry which is preliminary data.</text>
</comment>
<accession>A0A5C6D3V3</accession>
<proteinExistence type="predicted"/>
<dbReference type="AlphaFoldDB" id="A0A5C6D3V3"/>
<dbReference type="SUPFAM" id="SSF56235">
    <property type="entry name" value="N-terminal nucleophile aminohydrolases (Ntn hydrolases)"/>
    <property type="match status" value="1"/>
</dbReference>
<dbReference type="Proteomes" id="UP000318437">
    <property type="component" value="Unassembled WGS sequence"/>
</dbReference>
<sequence length="375" mass="42190">MTAVAALRIAGHPLILADLLLSGPVEPDRVTTLPSVEVAFRNAPSGYQGPIGLCQKIAIVADNLVIGWAGKRTTAMDFVGELRLRCEHDYFDAQRLREYINMQSASTWSEIRFAGFVSYAEDLSLGESSASIMADSFGLASDQILTPTIGKAFVIGSGRELLIDYLKQVYQDPPNIESDPNLAVQAVLHGTSTIGDFLTMEQFARESLDEAFGGGYELAVASHGEFIKLNVLYVFWRGWVSDDHKNFSLYDYPFLLFRYEYFDDLLVIRTIAMQEPADKPIPQESIFKVPPVYRFLTAEEESTCPRPPLKTEWTCNFVQVILPDGKWKTITLMGHKSDWLEFNEENGQVVGMSYSNDFRHKINQCVKELLVERET</sequence>